<name>I0JIB7_HALH3</name>
<dbReference type="KEGG" id="hhd:HBHAL_1514"/>
<protein>
    <submittedName>
        <fullName evidence="2">Uncharacterized protein</fullName>
    </submittedName>
</protein>
<dbReference type="HOGENOM" id="CLU_2954118_0_0_9"/>
<gene>
    <name evidence="2" type="ordered locus">HBHAL_1514</name>
</gene>
<dbReference type="AlphaFoldDB" id="I0JIB7"/>
<dbReference type="EMBL" id="HE717023">
    <property type="protein sequence ID" value="CCG43885.1"/>
    <property type="molecule type" value="Genomic_DNA"/>
</dbReference>
<keyword evidence="3" id="KW-1185">Reference proteome</keyword>
<sequence>MTTLFGGIGFSVLRFIRTYEQRKNQVLGKPDAKYYSSGGDSFDMDGEFDIGGDSGGGDD</sequence>
<evidence type="ECO:0000256" key="1">
    <source>
        <dbReference type="SAM" id="MobiDB-lite"/>
    </source>
</evidence>
<feature type="compositionally biased region" description="Acidic residues" evidence="1">
    <location>
        <begin position="42"/>
        <end position="59"/>
    </location>
</feature>
<accession>I0JIB7</accession>
<organism evidence="2 3">
    <name type="scientific">Halobacillus halophilus (strain ATCC 35676 / DSM 2266 / JCM 20832 / KCTC 3685 / LMG 17431 / NBRC 102448 / NCIMB 2269)</name>
    <name type="common">Sporosarcina halophila</name>
    <dbReference type="NCBI Taxonomy" id="866895"/>
    <lineage>
        <taxon>Bacteria</taxon>
        <taxon>Bacillati</taxon>
        <taxon>Bacillota</taxon>
        <taxon>Bacilli</taxon>
        <taxon>Bacillales</taxon>
        <taxon>Bacillaceae</taxon>
        <taxon>Halobacillus</taxon>
    </lineage>
</organism>
<evidence type="ECO:0000313" key="2">
    <source>
        <dbReference type="EMBL" id="CCG43885.1"/>
    </source>
</evidence>
<evidence type="ECO:0000313" key="3">
    <source>
        <dbReference type="Proteomes" id="UP000007397"/>
    </source>
</evidence>
<reference evidence="2 3" key="1">
    <citation type="journal article" date="2013" name="Environ. Microbiol.">
        <title>Chloride and organic osmolytes: a hybrid strategy to cope with elevated salinities by the moderately halophilic, chloride-dependent bacterium Halobacillus halophilus.</title>
        <authorList>
            <person name="Saum S.H."/>
            <person name="Pfeiffer F."/>
            <person name="Palm P."/>
            <person name="Rampp M."/>
            <person name="Schuster S.C."/>
            <person name="Muller V."/>
            <person name="Oesterhelt D."/>
        </authorList>
    </citation>
    <scope>NUCLEOTIDE SEQUENCE [LARGE SCALE GENOMIC DNA]</scope>
    <source>
        <strain evidence="3">ATCC 35676 / DSM 2266 / JCM 20832 / KCTC 3685 / LMG 17431 / NBRC 102448 / NCIMB 2269</strain>
    </source>
</reference>
<dbReference type="PATRIC" id="fig|866895.3.peg.512"/>
<dbReference type="Proteomes" id="UP000007397">
    <property type="component" value="Chromosome"/>
</dbReference>
<feature type="region of interest" description="Disordered" evidence="1">
    <location>
        <begin position="35"/>
        <end position="59"/>
    </location>
</feature>
<dbReference type="RefSeq" id="WP_014641792.1">
    <property type="nucleotide sequence ID" value="NC_017668.1"/>
</dbReference>
<proteinExistence type="predicted"/>